<feature type="domain" description="CBS" evidence="4">
    <location>
        <begin position="89"/>
        <end position="146"/>
    </location>
</feature>
<dbReference type="InterPro" id="IPR007055">
    <property type="entry name" value="BON_dom"/>
</dbReference>
<dbReference type="Gene3D" id="3.10.580.10">
    <property type="entry name" value="CBS-domain"/>
    <property type="match status" value="1"/>
</dbReference>
<dbReference type="InterPro" id="IPR046342">
    <property type="entry name" value="CBS_dom_sf"/>
</dbReference>
<accession>A0AB39R074</accession>
<proteinExistence type="predicted"/>
<dbReference type="Pfam" id="PF00571">
    <property type="entry name" value="CBS"/>
    <property type="match status" value="2"/>
</dbReference>
<dbReference type="Pfam" id="PF04972">
    <property type="entry name" value="BON"/>
    <property type="match status" value="1"/>
</dbReference>
<dbReference type="CDD" id="cd04586">
    <property type="entry name" value="CBS_pair_BON_assoc"/>
    <property type="match status" value="1"/>
</dbReference>
<dbReference type="AlphaFoldDB" id="A0AB39R074"/>
<evidence type="ECO:0000313" key="5">
    <source>
        <dbReference type="EMBL" id="XDQ48181.1"/>
    </source>
</evidence>
<dbReference type="PROSITE" id="PS50914">
    <property type="entry name" value="BON"/>
    <property type="match status" value="1"/>
</dbReference>
<evidence type="ECO:0000256" key="2">
    <source>
        <dbReference type="PROSITE-ProRule" id="PRU00703"/>
    </source>
</evidence>
<evidence type="ECO:0000259" key="4">
    <source>
        <dbReference type="PROSITE" id="PS51371"/>
    </source>
</evidence>
<evidence type="ECO:0000259" key="3">
    <source>
        <dbReference type="PROSITE" id="PS50914"/>
    </source>
</evidence>
<organism evidence="5">
    <name type="scientific">Streptomyces sp. R39</name>
    <dbReference type="NCBI Taxonomy" id="3238631"/>
    <lineage>
        <taxon>Bacteria</taxon>
        <taxon>Bacillati</taxon>
        <taxon>Actinomycetota</taxon>
        <taxon>Actinomycetes</taxon>
        <taxon>Kitasatosporales</taxon>
        <taxon>Streptomycetaceae</taxon>
        <taxon>Streptomyces</taxon>
    </lineage>
</organism>
<protein>
    <submittedName>
        <fullName evidence="5">CBS domain-containing protein</fullName>
    </submittedName>
</protein>
<evidence type="ECO:0000256" key="1">
    <source>
        <dbReference type="ARBA" id="ARBA00023122"/>
    </source>
</evidence>
<dbReference type="Gene3D" id="3.30.1340.30">
    <property type="match status" value="1"/>
</dbReference>
<dbReference type="InterPro" id="IPR017080">
    <property type="entry name" value="UCP036990_CBS_BON"/>
</dbReference>
<dbReference type="SMART" id="SM00116">
    <property type="entry name" value="CBS"/>
    <property type="match status" value="2"/>
</dbReference>
<dbReference type="PIRSF" id="PIRSF036990">
    <property type="entry name" value="UCP036990_CBS_BON"/>
    <property type="match status" value="1"/>
</dbReference>
<sequence length="229" mass="24417">MTGAPHIVNDVMTHTVLALRHGAPFKDIVKAMQRWQVSAAPVLDDDGRVVGVVSEADLLRKEQVRGDVAGRLPKADRSAAAAVTAGELMTVPAVTVHPEATLPEAARTMARHGVKRLPVIDDEGLLRGVVSRADLLKVFLRDDEDIAEEIRRDIVPHLFSGSAQQVRVRVRDGVVTLTGRVSDTALIPVAAGWVRGVDGVVAVECALAGPPRRPDLDPDLPGPEHVPPG</sequence>
<feature type="domain" description="CBS" evidence="4">
    <location>
        <begin position="12"/>
        <end position="68"/>
    </location>
</feature>
<dbReference type="PROSITE" id="PS51371">
    <property type="entry name" value="CBS"/>
    <property type="match status" value="2"/>
</dbReference>
<dbReference type="EMBL" id="CP163441">
    <property type="protein sequence ID" value="XDQ48181.1"/>
    <property type="molecule type" value="Genomic_DNA"/>
</dbReference>
<dbReference type="SUPFAM" id="SSF54631">
    <property type="entry name" value="CBS-domain pair"/>
    <property type="match status" value="1"/>
</dbReference>
<keyword evidence="1 2" id="KW-0129">CBS domain</keyword>
<dbReference type="InterPro" id="IPR051257">
    <property type="entry name" value="Diverse_CBS-Domain"/>
</dbReference>
<dbReference type="RefSeq" id="WP_369227008.1">
    <property type="nucleotide sequence ID" value="NZ_CP163441.1"/>
</dbReference>
<dbReference type="InterPro" id="IPR000644">
    <property type="entry name" value="CBS_dom"/>
</dbReference>
<dbReference type="PANTHER" id="PTHR43080:SF29">
    <property type="entry name" value="OS02G0818000 PROTEIN"/>
    <property type="match status" value="1"/>
</dbReference>
<reference evidence="5" key="1">
    <citation type="submission" date="2024-07" db="EMBL/GenBank/DDBJ databases">
        <authorList>
            <person name="Yu S.T."/>
        </authorList>
    </citation>
    <scope>NUCLEOTIDE SEQUENCE</scope>
    <source>
        <strain evidence="5">R39</strain>
    </source>
</reference>
<feature type="domain" description="BON" evidence="3">
    <location>
        <begin position="142"/>
        <end position="211"/>
    </location>
</feature>
<dbReference type="PANTHER" id="PTHR43080">
    <property type="entry name" value="CBS DOMAIN-CONTAINING PROTEIN CBSX3, MITOCHONDRIAL"/>
    <property type="match status" value="1"/>
</dbReference>
<gene>
    <name evidence="5" type="ORF">AB5J52_41255</name>
</gene>
<name>A0AB39R074_9ACTN</name>